<gene>
    <name evidence="1" type="ORF">A2397_01750</name>
</gene>
<organism evidence="1 2">
    <name type="scientific">Candidatus Amesbacteria bacterium RIFOXYB1_FULL_44_23</name>
    <dbReference type="NCBI Taxonomy" id="1797263"/>
    <lineage>
        <taxon>Bacteria</taxon>
        <taxon>Candidatus Amesiibacteriota</taxon>
    </lineage>
</organism>
<accession>A0A1F4ZU37</accession>
<dbReference type="STRING" id="1797263.A2397_01750"/>
<protein>
    <submittedName>
        <fullName evidence="1">Uncharacterized protein</fullName>
    </submittedName>
</protein>
<dbReference type="EMBL" id="MEXR01000023">
    <property type="protein sequence ID" value="OGD09770.1"/>
    <property type="molecule type" value="Genomic_DNA"/>
</dbReference>
<dbReference type="Proteomes" id="UP000176424">
    <property type="component" value="Unassembled WGS sequence"/>
</dbReference>
<evidence type="ECO:0000313" key="1">
    <source>
        <dbReference type="EMBL" id="OGD09770.1"/>
    </source>
</evidence>
<evidence type="ECO:0000313" key="2">
    <source>
        <dbReference type="Proteomes" id="UP000176424"/>
    </source>
</evidence>
<sequence>MNERDGYNIETSVAEMGHDPIAMTARKALDALRSERTSDPKMITIEVFQGWVRSDPKMPDQKLVLTCPDYKSARRLRDKLIDPDVSIVVAHPHNLPFGQSEKIGGVVDAHEASHVGYDADGVVTGEISTKVSKTTGMAHYGDVGDRLRDLAKEVGVLLGVPNVSRPEYLTAEDHEAMKKVLTETLANRANLMGEMGVLVASFAAAGESNRPEEGVYAIHHVEGEIVLNKKEIEEVMNAAGLKVLEMNPGMAPKTQMVAAVSAFKAVLMTSLGGDKFKQVMVDTIIPAAHKALGILDKILPNKQNQEKEVLRAAGIGSRFEGEPDRYVVVARKMSHED</sequence>
<reference evidence="1 2" key="1">
    <citation type="journal article" date="2016" name="Nat. Commun.">
        <title>Thousands of microbial genomes shed light on interconnected biogeochemical processes in an aquifer system.</title>
        <authorList>
            <person name="Anantharaman K."/>
            <person name="Brown C.T."/>
            <person name="Hug L.A."/>
            <person name="Sharon I."/>
            <person name="Castelle C.J."/>
            <person name="Probst A.J."/>
            <person name="Thomas B.C."/>
            <person name="Singh A."/>
            <person name="Wilkins M.J."/>
            <person name="Karaoz U."/>
            <person name="Brodie E.L."/>
            <person name="Williams K.H."/>
            <person name="Hubbard S.S."/>
            <person name="Banfield J.F."/>
        </authorList>
    </citation>
    <scope>NUCLEOTIDE SEQUENCE [LARGE SCALE GENOMIC DNA]</scope>
</reference>
<dbReference type="AlphaFoldDB" id="A0A1F4ZU37"/>
<proteinExistence type="predicted"/>
<comment type="caution">
    <text evidence="1">The sequence shown here is derived from an EMBL/GenBank/DDBJ whole genome shotgun (WGS) entry which is preliminary data.</text>
</comment>
<name>A0A1F4ZU37_9BACT</name>